<feature type="domain" description="HTH marR-type" evidence="1">
    <location>
        <begin position="6"/>
        <end position="142"/>
    </location>
</feature>
<accession>A0A0E3SAZ8</accession>
<evidence type="ECO:0000259" key="1">
    <source>
        <dbReference type="PROSITE" id="PS50995"/>
    </source>
</evidence>
<gene>
    <name evidence="2" type="ORF">MSHOH_0434</name>
</gene>
<dbReference type="InterPro" id="IPR039422">
    <property type="entry name" value="MarR/SlyA-like"/>
</dbReference>
<evidence type="ECO:0000313" key="2">
    <source>
        <dbReference type="EMBL" id="AKB76917.1"/>
    </source>
</evidence>
<dbReference type="GO" id="GO:0006950">
    <property type="term" value="P:response to stress"/>
    <property type="evidence" value="ECO:0007669"/>
    <property type="project" value="TreeGrafter"/>
</dbReference>
<dbReference type="PANTHER" id="PTHR33164:SF106">
    <property type="entry name" value="TRANSCRIPTIONAL REGULATORY PROTEIN"/>
    <property type="match status" value="1"/>
</dbReference>
<dbReference type="InterPro" id="IPR011991">
    <property type="entry name" value="ArsR-like_HTH"/>
</dbReference>
<dbReference type="PATRIC" id="fig|1434110.4.peg.521"/>
<dbReference type="PANTHER" id="PTHR33164">
    <property type="entry name" value="TRANSCRIPTIONAL REGULATOR, MARR FAMILY"/>
    <property type="match status" value="1"/>
</dbReference>
<dbReference type="EMBL" id="CP009516">
    <property type="protein sequence ID" value="AKB76917.1"/>
    <property type="molecule type" value="Genomic_DNA"/>
</dbReference>
<dbReference type="InterPro" id="IPR036390">
    <property type="entry name" value="WH_DNA-bd_sf"/>
</dbReference>
<dbReference type="Proteomes" id="UP000033101">
    <property type="component" value="Chromosome"/>
</dbReference>
<name>A0A0E3SAZ8_9EURY</name>
<dbReference type="STRING" id="1434110.MSHOH_0434"/>
<dbReference type="InterPro" id="IPR000835">
    <property type="entry name" value="HTH_MarR-typ"/>
</dbReference>
<dbReference type="SUPFAM" id="SSF46785">
    <property type="entry name" value="Winged helix' DNA-binding domain"/>
    <property type="match status" value="1"/>
</dbReference>
<evidence type="ECO:0000313" key="3">
    <source>
        <dbReference type="Proteomes" id="UP000033101"/>
    </source>
</evidence>
<sequence length="155" mass="17909">MIDSKRDKLFEEIMQAGREESRLSILFRNLIAEKVGSNITDQECMDFLMEMGKATPGDLARITGLTTGAITSVIDRLERAGFVKRERDTKDRRKVFVKPIAGSAEKAEKVYSSFVEDMLQYMDKYSDSELELIRDHYQNMAKIFARQIEKLNQEK</sequence>
<dbReference type="Pfam" id="PF01047">
    <property type="entry name" value="MarR"/>
    <property type="match status" value="1"/>
</dbReference>
<dbReference type="SMART" id="SM00347">
    <property type="entry name" value="HTH_MARR"/>
    <property type="match status" value="1"/>
</dbReference>
<dbReference type="Gene3D" id="1.10.10.10">
    <property type="entry name" value="Winged helix-like DNA-binding domain superfamily/Winged helix DNA-binding domain"/>
    <property type="match status" value="1"/>
</dbReference>
<keyword evidence="3" id="KW-1185">Reference proteome</keyword>
<dbReference type="InterPro" id="IPR036388">
    <property type="entry name" value="WH-like_DNA-bd_sf"/>
</dbReference>
<proteinExistence type="predicted"/>
<dbReference type="CDD" id="cd00090">
    <property type="entry name" value="HTH_ARSR"/>
    <property type="match status" value="1"/>
</dbReference>
<dbReference type="HOGENOM" id="CLU_083287_1_1_2"/>
<protein>
    <submittedName>
        <fullName evidence="2">Transcriptional regulator, MarR family</fullName>
    </submittedName>
</protein>
<dbReference type="AlphaFoldDB" id="A0A0E3SAZ8"/>
<organism evidence="2 3">
    <name type="scientific">Methanosarcina horonobensis HB-1 = JCM 15518</name>
    <dbReference type="NCBI Taxonomy" id="1434110"/>
    <lineage>
        <taxon>Archaea</taxon>
        <taxon>Methanobacteriati</taxon>
        <taxon>Methanobacteriota</taxon>
        <taxon>Stenosarchaea group</taxon>
        <taxon>Methanomicrobia</taxon>
        <taxon>Methanosarcinales</taxon>
        <taxon>Methanosarcinaceae</taxon>
        <taxon>Methanosarcina</taxon>
    </lineage>
</organism>
<dbReference type="PROSITE" id="PS50995">
    <property type="entry name" value="HTH_MARR_2"/>
    <property type="match status" value="1"/>
</dbReference>
<dbReference type="KEGG" id="mhor:MSHOH_0434"/>
<dbReference type="GO" id="GO:0003700">
    <property type="term" value="F:DNA-binding transcription factor activity"/>
    <property type="evidence" value="ECO:0007669"/>
    <property type="project" value="InterPro"/>
</dbReference>
<reference evidence="2 3" key="1">
    <citation type="submission" date="2014-07" db="EMBL/GenBank/DDBJ databases">
        <title>Methanogenic archaea and the global carbon cycle.</title>
        <authorList>
            <person name="Henriksen J.R."/>
            <person name="Luke J."/>
            <person name="Reinhart S."/>
            <person name="Benedict M.N."/>
            <person name="Youngblut N.D."/>
            <person name="Metcalf M.E."/>
            <person name="Whitaker R.J."/>
            <person name="Metcalf W.W."/>
        </authorList>
    </citation>
    <scope>NUCLEOTIDE SEQUENCE [LARGE SCALE GENOMIC DNA]</scope>
    <source>
        <strain evidence="2 3">HB-1</strain>
    </source>
</reference>